<feature type="region of interest" description="Disordered" evidence="1">
    <location>
        <begin position="1"/>
        <end position="38"/>
    </location>
</feature>
<dbReference type="AlphaFoldDB" id="A0A5A5TCK0"/>
<comment type="caution">
    <text evidence="3">The sequence shown here is derived from an EMBL/GenBank/DDBJ whole genome shotgun (WGS) entry which is preliminary data.</text>
</comment>
<name>A0A5A5TCK0_9CHLR</name>
<sequence>MPSQQYPPNDPQYPQYPQGQGNYPSQENYAQQEYNDTTEQISRQGDNYVQRQHQTYKDPAGNRVEKRQVVSKDFTQSMINTRYWITSVIYFLLGVLEVILGLRFIFRLLGANQGSAFIDFLYNLSHPFVAIFNGIFTDPVLGNSNSVFEVSTILGMLIYALIAWGIVSLVRIVFFPNIPSRREATTTRRRTR</sequence>
<feature type="transmembrane region" description="Helical" evidence="2">
    <location>
        <begin position="156"/>
        <end position="174"/>
    </location>
</feature>
<organism evidence="3 4">
    <name type="scientific">Dictyobacter arantiisoli</name>
    <dbReference type="NCBI Taxonomy" id="2014874"/>
    <lineage>
        <taxon>Bacteria</taxon>
        <taxon>Bacillati</taxon>
        <taxon>Chloroflexota</taxon>
        <taxon>Ktedonobacteria</taxon>
        <taxon>Ktedonobacterales</taxon>
        <taxon>Dictyobacteraceae</taxon>
        <taxon>Dictyobacter</taxon>
    </lineage>
</organism>
<dbReference type="Proteomes" id="UP000322530">
    <property type="component" value="Unassembled WGS sequence"/>
</dbReference>
<evidence type="ECO:0000256" key="2">
    <source>
        <dbReference type="SAM" id="Phobius"/>
    </source>
</evidence>
<evidence type="ECO:0000256" key="1">
    <source>
        <dbReference type="SAM" id="MobiDB-lite"/>
    </source>
</evidence>
<accession>A0A5A5TCK0</accession>
<evidence type="ECO:0008006" key="5">
    <source>
        <dbReference type="Google" id="ProtNLM"/>
    </source>
</evidence>
<evidence type="ECO:0000313" key="4">
    <source>
        <dbReference type="Proteomes" id="UP000322530"/>
    </source>
</evidence>
<keyword evidence="2" id="KW-0812">Transmembrane</keyword>
<reference evidence="3 4" key="1">
    <citation type="submission" date="2019-01" db="EMBL/GenBank/DDBJ databases">
        <title>Draft genome sequence of Dictyobacter sp. Uno17.</title>
        <authorList>
            <person name="Wang C.M."/>
            <person name="Zheng Y."/>
            <person name="Sakai Y."/>
            <person name="Abe K."/>
            <person name="Yokota A."/>
            <person name="Yabe S."/>
        </authorList>
    </citation>
    <scope>NUCLEOTIDE SEQUENCE [LARGE SCALE GENOMIC DNA]</scope>
    <source>
        <strain evidence="3 4">Uno17</strain>
    </source>
</reference>
<keyword evidence="2" id="KW-0472">Membrane</keyword>
<protein>
    <recommendedName>
        <fullName evidence="5">YggT family protein</fullName>
    </recommendedName>
</protein>
<keyword evidence="2" id="KW-1133">Transmembrane helix</keyword>
<evidence type="ECO:0000313" key="3">
    <source>
        <dbReference type="EMBL" id="GCF08915.1"/>
    </source>
</evidence>
<proteinExistence type="predicted"/>
<feature type="compositionally biased region" description="Polar residues" evidence="1">
    <location>
        <begin position="27"/>
        <end position="38"/>
    </location>
</feature>
<dbReference type="RefSeq" id="WP_149401882.1">
    <property type="nucleotide sequence ID" value="NZ_BIXY01000033.1"/>
</dbReference>
<dbReference type="OrthoDB" id="2989901at2"/>
<dbReference type="EMBL" id="BIXY01000033">
    <property type="protein sequence ID" value="GCF08915.1"/>
    <property type="molecule type" value="Genomic_DNA"/>
</dbReference>
<gene>
    <name evidence="3" type="ORF">KDI_24790</name>
</gene>
<feature type="compositionally biased region" description="Low complexity" evidence="1">
    <location>
        <begin position="1"/>
        <end position="26"/>
    </location>
</feature>
<feature type="transmembrane region" description="Helical" evidence="2">
    <location>
        <begin position="83"/>
        <end position="105"/>
    </location>
</feature>
<keyword evidence="4" id="KW-1185">Reference proteome</keyword>